<dbReference type="Proteomes" id="UP000240259">
    <property type="component" value="Unassembled WGS sequence"/>
</dbReference>
<organism evidence="2 3">
    <name type="scientific">Mesorhizobium helmanticense</name>
    <dbReference type="NCBI Taxonomy" id="1776423"/>
    <lineage>
        <taxon>Bacteria</taxon>
        <taxon>Pseudomonadati</taxon>
        <taxon>Pseudomonadota</taxon>
        <taxon>Alphaproteobacteria</taxon>
        <taxon>Hyphomicrobiales</taxon>
        <taxon>Phyllobacteriaceae</taxon>
        <taxon>Mesorhizobium</taxon>
    </lineage>
</organism>
<gene>
    <name evidence="2" type="ORF">C9427_13190</name>
</gene>
<dbReference type="CDD" id="cd01483">
    <property type="entry name" value="E1_enzyme_family"/>
    <property type="match status" value="1"/>
</dbReference>
<evidence type="ECO:0000259" key="1">
    <source>
        <dbReference type="Pfam" id="PF00899"/>
    </source>
</evidence>
<dbReference type="GO" id="GO:0061503">
    <property type="term" value="F:tRNA threonylcarbamoyladenosine dehydratase"/>
    <property type="evidence" value="ECO:0007669"/>
    <property type="project" value="TreeGrafter"/>
</dbReference>
<dbReference type="OrthoDB" id="2746358at2"/>
<reference evidence="2 3" key="1">
    <citation type="submission" date="2018-03" db="EMBL/GenBank/DDBJ databases">
        <title>Genome sequence of the symbiotic type strain Mesorhizobium helmanticense CSLC115NT isolated from Lotus corniculatus nodules.</title>
        <authorList>
            <person name="Sannazzaro A.I."/>
            <person name="Torres Tejerizo G.A."/>
            <person name="Dip D."/>
            <person name="Caballero M."/>
            <person name="Pistorio M."/>
            <person name="Estrella M.J."/>
        </authorList>
    </citation>
    <scope>NUCLEOTIDE SEQUENCE [LARGE SCALE GENOMIC DNA]</scope>
    <source>
        <strain evidence="2 3">CSLC115N</strain>
    </source>
</reference>
<dbReference type="RefSeq" id="WP_107649657.1">
    <property type="nucleotide sequence ID" value="NZ_PZJX01000026.1"/>
</dbReference>
<dbReference type="InterPro" id="IPR000594">
    <property type="entry name" value="ThiF_NAD_FAD-bd"/>
</dbReference>
<keyword evidence="3" id="KW-1185">Reference proteome</keyword>
<dbReference type="InterPro" id="IPR035985">
    <property type="entry name" value="Ubiquitin-activating_enz"/>
</dbReference>
<comment type="caution">
    <text evidence="2">The sequence shown here is derived from an EMBL/GenBank/DDBJ whole genome shotgun (WGS) entry which is preliminary data.</text>
</comment>
<dbReference type="Gene3D" id="3.40.50.720">
    <property type="entry name" value="NAD(P)-binding Rossmann-like Domain"/>
    <property type="match status" value="1"/>
</dbReference>
<dbReference type="AlphaFoldDB" id="A0A2T4IWU8"/>
<dbReference type="GO" id="GO:0008641">
    <property type="term" value="F:ubiquitin-like modifier activating enzyme activity"/>
    <property type="evidence" value="ECO:0007669"/>
    <property type="project" value="InterPro"/>
</dbReference>
<dbReference type="InterPro" id="IPR045886">
    <property type="entry name" value="ThiF/MoeB/HesA"/>
</dbReference>
<feature type="domain" description="THIF-type NAD/FAD binding fold" evidence="1">
    <location>
        <begin position="171"/>
        <end position="405"/>
    </location>
</feature>
<dbReference type="Pfam" id="PF00899">
    <property type="entry name" value="ThiF"/>
    <property type="match status" value="1"/>
</dbReference>
<dbReference type="SUPFAM" id="SSF69572">
    <property type="entry name" value="Activating enzymes of the ubiquitin-like proteins"/>
    <property type="match status" value="1"/>
</dbReference>
<dbReference type="GO" id="GO:0061504">
    <property type="term" value="P:cyclic threonylcarbamoyladenosine biosynthetic process"/>
    <property type="evidence" value="ECO:0007669"/>
    <property type="project" value="TreeGrafter"/>
</dbReference>
<evidence type="ECO:0000313" key="2">
    <source>
        <dbReference type="EMBL" id="PTE10130.1"/>
    </source>
</evidence>
<evidence type="ECO:0000313" key="3">
    <source>
        <dbReference type="Proteomes" id="UP000240259"/>
    </source>
</evidence>
<dbReference type="PANTHER" id="PTHR43267:SF1">
    <property type="entry name" value="TRNA THREONYLCARBAMOYLADENOSINE DEHYDRATASE"/>
    <property type="match status" value="1"/>
</dbReference>
<name>A0A2T4IWU8_9HYPH</name>
<sequence>MRVSLTLNDSQHARLRDHLFPGDGLEAVALLLCGRALDQGRNRLIVSEVHLIAYERCDRAPDRVTWPTDMLPELLTRASKRGMSLIKIHGHIGYDRFSEIDDASDRELFASVHAWADGPHGSAVMLDGDRMFGRLVSEDGVFSPFACVNVVGDDLRFWPHQESHGQIPDHARRIAQSFGAGTYEILRRLRIGVVGCSGTGSVVVDQLSRNCVAELVLVDPDHVEDKNLNRIVNSRKVDAQQRRLKVELMAESIEELGLGTVVSVFASSLSSADAIRAIASCDVVFGCMDSVDGRHMLNRLATFYGLAYFDLGVKLEADGEGGVDQVCGTVHYLKPGGSSLYSRHVYSMEQVRAAGLMRTDPATYRELRREGYIKGVAEDRPAVIQLNSLIASLAVNELLARLHPFRLDPNEEYAVHAISLSHGIYDHHGDGEPCELLSRHVGRGDVRPLLDMPELSLEAAAA</sequence>
<accession>A0A2T4IWU8</accession>
<dbReference type="PANTHER" id="PTHR43267">
    <property type="entry name" value="TRNA THREONYLCARBAMOYLADENOSINE DEHYDRATASE"/>
    <property type="match status" value="1"/>
</dbReference>
<protein>
    <submittedName>
        <fullName evidence="2">Thiamine biosynthesis protein ThiF</fullName>
    </submittedName>
</protein>
<dbReference type="EMBL" id="PZJX01000026">
    <property type="protein sequence ID" value="PTE10130.1"/>
    <property type="molecule type" value="Genomic_DNA"/>
</dbReference>
<proteinExistence type="predicted"/>